<dbReference type="Gene3D" id="2.30.30.140">
    <property type="match status" value="1"/>
</dbReference>
<feature type="compositionally biased region" description="Polar residues" evidence="1">
    <location>
        <begin position="269"/>
        <end position="278"/>
    </location>
</feature>
<dbReference type="EMBL" id="ML006505">
    <property type="protein sequence ID" value="RKP16475.1"/>
    <property type="molecule type" value="Genomic_DNA"/>
</dbReference>
<organism evidence="2 3">
    <name type="scientific">Rozella allomycis (strain CSF55)</name>
    <dbReference type="NCBI Taxonomy" id="988480"/>
    <lineage>
        <taxon>Eukaryota</taxon>
        <taxon>Fungi</taxon>
        <taxon>Fungi incertae sedis</taxon>
        <taxon>Cryptomycota</taxon>
        <taxon>Cryptomycota incertae sedis</taxon>
        <taxon>Rozella</taxon>
    </lineage>
</organism>
<feature type="region of interest" description="Disordered" evidence="1">
    <location>
        <begin position="119"/>
        <end position="139"/>
    </location>
</feature>
<evidence type="ECO:0000313" key="3">
    <source>
        <dbReference type="Proteomes" id="UP000281549"/>
    </source>
</evidence>
<dbReference type="Proteomes" id="UP000281549">
    <property type="component" value="Unassembled WGS sequence"/>
</dbReference>
<dbReference type="SUPFAM" id="SSF63748">
    <property type="entry name" value="Tudor/PWWP/MBT"/>
    <property type="match status" value="1"/>
</dbReference>
<protein>
    <recommendedName>
        <fullName evidence="4">Tudor domain-containing protein</fullName>
    </recommendedName>
</protein>
<proteinExistence type="predicted"/>
<name>A0A4P9YBM2_ROZAC</name>
<feature type="compositionally biased region" description="Basic and acidic residues" evidence="1">
    <location>
        <begin position="119"/>
        <end position="133"/>
    </location>
</feature>
<dbReference type="AlphaFoldDB" id="A0A4P9YBM2"/>
<feature type="non-terminal residue" evidence="2">
    <location>
        <position position="623"/>
    </location>
</feature>
<gene>
    <name evidence="2" type="ORF">ROZALSC1DRAFT_25232</name>
</gene>
<reference evidence="3" key="1">
    <citation type="journal article" date="2018" name="Nat. Microbiol.">
        <title>Leveraging single-cell genomics to expand the fungal tree of life.</title>
        <authorList>
            <person name="Ahrendt S.R."/>
            <person name="Quandt C.A."/>
            <person name="Ciobanu D."/>
            <person name="Clum A."/>
            <person name="Salamov A."/>
            <person name="Andreopoulos B."/>
            <person name="Cheng J.F."/>
            <person name="Woyke T."/>
            <person name="Pelin A."/>
            <person name="Henrissat B."/>
            <person name="Reynolds N.K."/>
            <person name="Benny G.L."/>
            <person name="Smith M.E."/>
            <person name="James T.Y."/>
            <person name="Grigoriev I.V."/>
        </authorList>
    </citation>
    <scope>NUCLEOTIDE SEQUENCE [LARGE SCALE GENOMIC DNA]</scope>
    <source>
        <strain evidence="3">CSF55</strain>
    </source>
</reference>
<accession>A0A4P9YBM2</accession>
<feature type="region of interest" description="Disordered" evidence="1">
    <location>
        <begin position="255"/>
        <end position="283"/>
    </location>
</feature>
<sequence>MGWLKFNLPPPNQDAFQTPQNARKTIKATSGAILLSVDSNIGSLNTALKSVLQKDEATPEKTHNPFFATPSQQNTQLLVKDTPQGSLELIRQVKGDRETKGKEELNKIDTVKEIDLNKDEIEGDNKDSKVESKENEEELDEAEKDLNEIHATLELITTPVILKYDTIEATPLISAETPKAIMDEGVIKSPSERKLKQKEDEKLKADQIPSTIQENVNADDECTKDEISITENLVVENAKIENLASQDAIKVATQLTEKETKPSEESVSEAKTTETISNVEKDQKHLIENENIPVAVSGSFYEPLIQSQMTPDVIEKSQPSSAMKIINTAKTPSKVTVMEPIEIMSQEATQPIARHDQPNISGIFKSYPNILDILVEKRKLSETGKEPKKPKWDDHNESEIEERPIVIEEKENTKPPSIVLNQEFNSSYENQTPRLGEIPELTWKPSEFTETEKLSGLTETEKPSALTEGGNQIEKFPIVDKKKFLDKFVQSCVYPSSSLKINSLIWAKWRDGIYYPAKILKRAAPRSKTIEVIFSDGTKYKAPKGACHIFQLSVNTLVKISSSKEGHNGIVVEFESLTIIKIDVDNVMQIFTIQDIAMDEEMFQKANMPKTPKRPNSRLKQLR</sequence>
<evidence type="ECO:0000313" key="2">
    <source>
        <dbReference type="EMBL" id="RKP16475.1"/>
    </source>
</evidence>
<evidence type="ECO:0000256" key="1">
    <source>
        <dbReference type="SAM" id="MobiDB-lite"/>
    </source>
</evidence>
<evidence type="ECO:0008006" key="4">
    <source>
        <dbReference type="Google" id="ProtNLM"/>
    </source>
</evidence>